<keyword evidence="11" id="KW-1185">Reference proteome</keyword>
<accession>A0ABV9DK83</accession>
<feature type="transmembrane region" description="Helical" evidence="8">
    <location>
        <begin position="371"/>
        <end position="390"/>
    </location>
</feature>
<dbReference type="Proteomes" id="UP001595989">
    <property type="component" value="Unassembled WGS sequence"/>
</dbReference>
<gene>
    <name evidence="10" type="ORF">ACFO3D_11385</name>
</gene>
<keyword evidence="10" id="KW-0645">Protease</keyword>
<organism evidence="10 11">
    <name type="scientific">Virgibacillus kekensis</name>
    <dbReference type="NCBI Taxonomy" id="202261"/>
    <lineage>
        <taxon>Bacteria</taxon>
        <taxon>Bacillati</taxon>
        <taxon>Bacillota</taxon>
        <taxon>Bacilli</taxon>
        <taxon>Bacillales</taxon>
        <taxon>Bacillaceae</taxon>
        <taxon>Virgibacillus</taxon>
    </lineage>
</organism>
<dbReference type="PROSITE" id="PS50293">
    <property type="entry name" value="TPR_REGION"/>
    <property type="match status" value="1"/>
</dbReference>
<dbReference type="Gene3D" id="1.25.40.10">
    <property type="entry name" value="Tetratricopeptide repeat domain"/>
    <property type="match status" value="1"/>
</dbReference>
<feature type="transmembrane region" description="Helical" evidence="8">
    <location>
        <begin position="325"/>
        <end position="341"/>
    </location>
</feature>
<dbReference type="EC" id="3.4.21.105" evidence="10"/>
<comment type="similarity">
    <text evidence="2">Belongs to the peptidase S54 family.</text>
</comment>
<feature type="domain" description="Peptidase S54 rhomboid" evidence="9">
    <location>
        <begin position="229"/>
        <end position="363"/>
    </location>
</feature>
<dbReference type="InterPro" id="IPR019734">
    <property type="entry name" value="TPR_rpt"/>
</dbReference>
<comment type="caution">
    <text evidence="10">The sequence shown here is derived from an EMBL/GenBank/DDBJ whole genome shotgun (WGS) entry which is preliminary data.</text>
</comment>
<dbReference type="SUPFAM" id="SSF48452">
    <property type="entry name" value="TPR-like"/>
    <property type="match status" value="1"/>
</dbReference>
<dbReference type="SMART" id="SM00028">
    <property type="entry name" value="TPR"/>
    <property type="match status" value="2"/>
</dbReference>
<evidence type="ECO:0000256" key="5">
    <source>
        <dbReference type="ARBA" id="ARBA00022989"/>
    </source>
</evidence>
<dbReference type="PANTHER" id="PTHR43731">
    <property type="entry name" value="RHOMBOID PROTEASE"/>
    <property type="match status" value="1"/>
</dbReference>
<evidence type="ECO:0000259" key="9">
    <source>
        <dbReference type="Pfam" id="PF01694"/>
    </source>
</evidence>
<dbReference type="EMBL" id="JBHSFU010000006">
    <property type="protein sequence ID" value="MFC4558813.1"/>
    <property type="molecule type" value="Genomic_DNA"/>
</dbReference>
<protein>
    <submittedName>
        <fullName evidence="10">Rhomboid family intramembrane serine protease</fullName>
        <ecNumber evidence="10">3.4.21.105</ecNumber>
    </submittedName>
</protein>
<dbReference type="InterPro" id="IPR050925">
    <property type="entry name" value="Rhomboid_protease_S54"/>
</dbReference>
<reference evidence="11" key="1">
    <citation type="journal article" date="2019" name="Int. J. Syst. Evol. Microbiol.">
        <title>The Global Catalogue of Microorganisms (GCM) 10K type strain sequencing project: providing services to taxonomists for standard genome sequencing and annotation.</title>
        <authorList>
            <consortium name="The Broad Institute Genomics Platform"/>
            <consortium name="The Broad Institute Genome Sequencing Center for Infectious Disease"/>
            <person name="Wu L."/>
            <person name="Ma J."/>
        </authorList>
    </citation>
    <scope>NUCLEOTIDE SEQUENCE [LARGE SCALE GENOMIC DNA]</scope>
    <source>
        <strain evidence="11">CGMCC 4.7426</strain>
    </source>
</reference>
<dbReference type="Pfam" id="PF13414">
    <property type="entry name" value="TPR_11"/>
    <property type="match status" value="1"/>
</dbReference>
<feature type="transmembrane region" description="Helical" evidence="8">
    <location>
        <begin position="238"/>
        <end position="258"/>
    </location>
</feature>
<dbReference type="InterPro" id="IPR011990">
    <property type="entry name" value="TPR-like_helical_dom_sf"/>
</dbReference>
<feature type="transmembrane region" description="Helical" evidence="8">
    <location>
        <begin position="270"/>
        <end position="288"/>
    </location>
</feature>
<dbReference type="PANTHER" id="PTHR43731:SF14">
    <property type="entry name" value="PRESENILIN-ASSOCIATED RHOMBOID-LIKE PROTEIN, MITOCHONDRIAL"/>
    <property type="match status" value="1"/>
</dbReference>
<evidence type="ECO:0000256" key="3">
    <source>
        <dbReference type="ARBA" id="ARBA00022692"/>
    </source>
</evidence>
<evidence type="ECO:0000256" key="1">
    <source>
        <dbReference type="ARBA" id="ARBA00004141"/>
    </source>
</evidence>
<feature type="repeat" description="TPR" evidence="7">
    <location>
        <begin position="434"/>
        <end position="467"/>
    </location>
</feature>
<keyword evidence="5 8" id="KW-1133">Transmembrane helix</keyword>
<dbReference type="Gene3D" id="1.20.1540.10">
    <property type="entry name" value="Rhomboid-like"/>
    <property type="match status" value="1"/>
</dbReference>
<name>A0ABV9DK83_9BACI</name>
<dbReference type="InterPro" id="IPR022764">
    <property type="entry name" value="Peptidase_S54_rhomboid_dom"/>
</dbReference>
<comment type="subcellular location">
    <subcellularLocation>
        <location evidence="1">Membrane</location>
        <topology evidence="1">Multi-pass membrane protein</topology>
    </subcellularLocation>
</comment>
<feature type="transmembrane region" description="Helical" evidence="8">
    <location>
        <begin position="186"/>
        <end position="202"/>
    </location>
</feature>
<evidence type="ECO:0000313" key="10">
    <source>
        <dbReference type="EMBL" id="MFC4558813.1"/>
    </source>
</evidence>
<dbReference type="SUPFAM" id="SSF144091">
    <property type="entry name" value="Rhomboid-like"/>
    <property type="match status" value="1"/>
</dbReference>
<keyword evidence="6 8" id="KW-0472">Membrane</keyword>
<dbReference type="InterPro" id="IPR035952">
    <property type="entry name" value="Rhomboid-like_sf"/>
</dbReference>
<evidence type="ECO:0000256" key="8">
    <source>
        <dbReference type="SAM" id="Phobius"/>
    </source>
</evidence>
<dbReference type="RefSeq" id="WP_390296034.1">
    <property type="nucleotide sequence ID" value="NZ_JBHSFU010000006.1"/>
</dbReference>
<keyword evidence="3 8" id="KW-0812">Transmembrane</keyword>
<feature type="repeat" description="TPR" evidence="7">
    <location>
        <begin position="468"/>
        <end position="501"/>
    </location>
</feature>
<evidence type="ECO:0000256" key="2">
    <source>
        <dbReference type="ARBA" id="ARBA00009045"/>
    </source>
</evidence>
<dbReference type="PROSITE" id="PS50005">
    <property type="entry name" value="TPR"/>
    <property type="match status" value="2"/>
</dbReference>
<evidence type="ECO:0000256" key="4">
    <source>
        <dbReference type="ARBA" id="ARBA00022801"/>
    </source>
</evidence>
<evidence type="ECO:0000256" key="7">
    <source>
        <dbReference type="PROSITE-ProRule" id="PRU00339"/>
    </source>
</evidence>
<dbReference type="GO" id="GO:0008233">
    <property type="term" value="F:peptidase activity"/>
    <property type="evidence" value="ECO:0007669"/>
    <property type="project" value="UniProtKB-KW"/>
</dbReference>
<feature type="transmembrane region" description="Helical" evidence="8">
    <location>
        <begin position="347"/>
        <end position="364"/>
    </location>
</feature>
<evidence type="ECO:0000256" key="6">
    <source>
        <dbReference type="ARBA" id="ARBA00023136"/>
    </source>
</evidence>
<dbReference type="GO" id="GO:0006508">
    <property type="term" value="P:proteolysis"/>
    <property type="evidence" value="ECO:0007669"/>
    <property type="project" value="UniProtKB-KW"/>
</dbReference>
<sequence length="517" mass="59391">MYLIEELTMYRLAQQLTEKGNFEVIHIDGNNKEIWLEKYERKSSEVVRLVHEGFDWKNHLKRDIATVFQKAKGMKRFFGGKHVQIHNVYISSHSPVDDWEILKKPMQLDEKNPIKMKVYYLSEAEAANELNRLQRNTDSTIKFNIPSNQPEEEMEEEVRTIRSRLGDQYKRRRKEEEDVFKKGKPLLTYILLAVNIFMFYLLETNGGSESTDVLIQYGAKYNPAILEDGEWWRIVSSMFLHIGFLHLLMNMLAVYYLGTAVERIYGSFRFIIIYFLAGIGGGLASFAFNTSIAAGASGALFGLFGALLFFGLVHKRIFFQTMGTNLLIVIGINVVFGLSVPQIDNGAHFGGLIAGFIASAILHLPGKRKIAIQLTALLLYAAMLFGLIQYGTERNLESQMYYVMKAELLIKKEKHEEVIGTATKGLEYTGEFESQLLFHRSYAYIQEGQTKKAIDDLRNALEINSSFPEAHYNLAILYQNQGEMKKAKQHIEQAYDLRPDKEDIQKLYEQIKEKSMD</sequence>
<evidence type="ECO:0000313" key="11">
    <source>
        <dbReference type="Proteomes" id="UP001595989"/>
    </source>
</evidence>
<keyword evidence="7" id="KW-0802">TPR repeat</keyword>
<keyword evidence="4 10" id="KW-0378">Hydrolase</keyword>
<feature type="transmembrane region" description="Helical" evidence="8">
    <location>
        <begin position="294"/>
        <end position="313"/>
    </location>
</feature>
<proteinExistence type="inferred from homology"/>
<dbReference type="Pfam" id="PF01694">
    <property type="entry name" value="Rhomboid"/>
    <property type="match status" value="1"/>
</dbReference>